<evidence type="ECO:0000313" key="2">
    <source>
        <dbReference type="Proteomes" id="UP001429984"/>
    </source>
</evidence>
<dbReference type="RefSeq" id="WP_194929390.1">
    <property type="nucleotide sequence ID" value="NZ_JADLZT010000001.1"/>
</dbReference>
<sequence>MSTDSDYVTTKTPVCWVGDGTIHYDQAAFGMLDAEGQNMVREYGRQMLEQWREAQAAQQFSAAVAEPVTIPATPAEVLVAACEQMHAATAAFMHALSGLADAVRTYQPTTNPDLWLATLEAELSRSAANANTHATDITDGEDTGHEPQH</sequence>
<dbReference type="EMBL" id="JADLZT010000001">
    <property type="protein sequence ID" value="MBF6022804.1"/>
    <property type="molecule type" value="Genomic_DNA"/>
</dbReference>
<comment type="caution">
    <text evidence="1">The sequence shown here is derived from an EMBL/GenBank/DDBJ whole genome shotgun (WGS) entry which is preliminary data.</text>
</comment>
<dbReference type="Proteomes" id="UP001429984">
    <property type="component" value="Unassembled WGS sequence"/>
</dbReference>
<gene>
    <name evidence="1" type="ORF">IU514_02065</name>
</gene>
<accession>A0ABS0B2U3</accession>
<keyword evidence="2" id="KW-1185">Reference proteome</keyword>
<evidence type="ECO:0000313" key="1">
    <source>
        <dbReference type="EMBL" id="MBF6022804.1"/>
    </source>
</evidence>
<name>A0ABS0B2U3_9GAMM</name>
<organism evidence="1 2">
    <name type="scientific">Lysobacter niastensis</name>
    <dbReference type="NCBI Taxonomy" id="380629"/>
    <lineage>
        <taxon>Bacteria</taxon>
        <taxon>Pseudomonadati</taxon>
        <taxon>Pseudomonadota</taxon>
        <taxon>Gammaproteobacteria</taxon>
        <taxon>Lysobacterales</taxon>
        <taxon>Lysobacteraceae</taxon>
        <taxon>Lysobacter</taxon>
    </lineage>
</organism>
<protein>
    <submittedName>
        <fullName evidence="1">Uncharacterized protein</fullName>
    </submittedName>
</protein>
<proteinExistence type="predicted"/>
<reference evidence="1 2" key="1">
    <citation type="submission" date="2020-11" db="EMBL/GenBank/DDBJ databases">
        <title>Draft Genome Sequence and Secondary Metabolite Biosynthetic Potential of the Lysobacter niastensis Type strain DSM 18481.</title>
        <authorList>
            <person name="Turrini P."/>
            <person name="Artuso I."/>
            <person name="Tescari M."/>
            <person name="Lugli G.A."/>
            <person name="Frangipani E."/>
            <person name="Ventura M."/>
            <person name="Visca P."/>
        </authorList>
    </citation>
    <scope>NUCLEOTIDE SEQUENCE [LARGE SCALE GENOMIC DNA]</scope>
    <source>
        <strain evidence="1 2">DSM 18481</strain>
    </source>
</reference>